<dbReference type="InterPro" id="IPR018461">
    <property type="entry name" value="Na/H_Antiport_NhaC-like_C"/>
</dbReference>
<proteinExistence type="inferred from homology"/>
<name>A0A1U7LZK9_9FIRM</name>
<feature type="transmembrane region" description="Helical" evidence="9">
    <location>
        <begin position="21"/>
        <end position="42"/>
    </location>
</feature>
<evidence type="ECO:0000259" key="10">
    <source>
        <dbReference type="Pfam" id="PF03553"/>
    </source>
</evidence>
<evidence type="ECO:0000256" key="9">
    <source>
        <dbReference type="SAM" id="Phobius"/>
    </source>
</evidence>
<protein>
    <submittedName>
        <fullName evidence="11">Na+/H+ antiporter NhaC</fullName>
    </submittedName>
</protein>
<comment type="similarity">
    <text evidence="8">Belongs to the NhaC Na(+)/H(+) (TC 2.A.35) antiporter family.</text>
</comment>
<keyword evidence="5 9" id="KW-0812">Transmembrane</keyword>
<keyword evidence="3" id="KW-0050">Antiport</keyword>
<evidence type="ECO:0000313" key="11">
    <source>
        <dbReference type="EMBL" id="OLR64833.1"/>
    </source>
</evidence>
<dbReference type="Pfam" id="PF03553">
    <property type="entry name" value="Na_H_antiporter"/>
    <property type="match status" value="1"/>
</dbReference>
<dbReference type="Proteomes" id="UP000187166">
    <property type="component" value="Unassembled WGS sequence"/>
</dbReference>
<evidence type="ECO:0000256" key="2">
    <source>
        <dbReference type="ARBA" id="ARBA00022448"/>
    </source>
</evidence>
<evidence type="ECO:0000256" key="1">
    <source>
        <dbReference type="ARBA" id="ARBA00004651"/>
    </source>
</evidence>
<dbReference type="NCBIfam" id="TIGR00931">
    <property type="entry name" value="antiport_nhaC"/>
    <property type="match status" value="1"/>
</dbReference>
<keyword evidence="6 9" id="KW-1133">Transmembrane helix</keyword>
<dbReference type="PANTHER" id="PTHR33451">
    <property type="entry name" value="MALATE-2H(+)/NA(+)-LACTATE ANTIPORTER"/>
    <property type="match status" value="1"/>
</dbReference>
<keyword evidence="12" id="KW-1185">Reference proteome</keyword>
<sequence>MNNKNIKNIKKYDKDIRKANFGEAIFTFLSLVIIMFVSIIKYEESPHIPMLIGVFIASLVALKIGYSWKFIENSMIKGISQAMQSIIILAIIGVLIGIWILAGVVPTMIYYGLLILKPSIFLVATVLITSITSLATGTSWGTAGTMGIALMGIAKGLGIPAPITAGAVLSGSYFGDKMSPLSDTTNLAPAMAGTDVFTHIKAMFKPTVITYILTLVIFGFLSMKYSGSSADLSSVNVITNGLKNNFNISPLLLIAPLIVILSIAKKIPAVPGISLGIIAAAILGPIYQNINFGDILSAALNGFVSETGVESVDKLLTTGGLNNMMSSISLTIIAMMFGGIAEETGILEAIVKKFLHKIKSTVGIVTATILTCFFTNATMPEQYISIVVPGRMFKNEYKDRNLDPKLLSSTLESGGTVTSAMIPWNTCGTYMTSVLGVPTVHYLPFLFFNLLMPIVQIIITAIDAKKFKLSTDKDTFTN</sequence>
<keyword evidence="7 9" id="KW-0472">Membrane</keyword>
<feature type="transmembrane region" description="Helical" evidence="9">
    <location>
        <begin position="269"/>
        <end position="287"/>
    </location>
</feature>
<dbReference type="EMBL" id="MJIH01000001">
    <property type="protein sequence ID" value="OLR64833.1"/>
    <property type="molecule type" value="Genomic_DNA"/>
</dbReference>
<accession>A0A1U7LZK9</accession>
<feature type="transmembrane region" description="Helical" evidence="9">
    <location>
        <begin position="208"/>
        <end position="226"/>
    </location>
</feature>
<dbReference type="PANTHER" id="PTHR33451:SF3">
    <property type="entry name" value="MALATE-2H(+)_NA(+)-LACTATE ANTIPORTER"/>
    <property type="match status" value="1"/>
</dbReference>
<evidence type="ECO:0000256" key="6">
    <source>
        <dbReference type="ARBA" id="ARBA00022989"/>
    </source>
</evidence>
<feature type="transmembrane region" description="Helical" evidence="9">
    <location>
        <begin position="86"/>
        <end position="113"/>
    </location>
</feature>
<dbReference type="GO" id="GO:0015297">
    <property type="term" value="F:antiporter activity"/>
    <property type="evidence" value="ECO:0007669"/>
    <property type="project" value="UniProtKB-KW"/>
</dbReference>
<comment type="subcellular location">
    <subcellularLocation>
        <location evidence="1">Cell membrane</location>
        <topology evidence="1">Multi-pass membrane protein</topology>
    </subcellularLocation>
</comment>
<feature type="transmembrane region" description="Helical" evidence="9">
    <location>
        <begin position="362"/>
        <end position="379"/>
    </location>
</feature>
<evidence type="ECO:0000313" key="12">
    <source>
        <dbReference type="Proteomes" id="UP000187166"/>
    </source>
</evidence>
<organism evidence="11 12">
    <name type="scientific">Peptoniphilus porci</name>
    <dbReference type="NCBI Taxonomy" id="2652280"/>
    <lineage>
        <taxon>Bacteria</taxon>
        <taxon>Bacillati</taxon>
        <taxon>Bacillota</taxon>
        <taxon>Tissierellia</taxon>
        <taxon>Tissierellales</taxon>
        <taxon>Peptoniphilaceae</taxon>
        <taxon>Peptoniphilus</taxon>
    </lineage>
</organism>
<dbReference type="GO" id="GO:0005886">
    <property type="term" value="C:plasma membrane"/>
    <property type="evidence" value="ECO:0007669"/>
    <property type="project" value="UniProtKB-SubCell"/>
</dbReference>
<evidence type="ECO:0000256" key="8">
    <source>
        <dbReference type="ARBA" id="ARBA00038435"/>
    </source>
</evidence>
<dbReference type="AlphaFoldDB" id="A0A1U7LZK9"/>
<evidence type="ECO:0000256" key="7">
    <source>
        <dbReference type="ARBA" id="ARBA00023136"/>
    </source>
</evidence>
<gene>
    <name evidence="11" type="ORF">BIV18_04505</name>
</gene>
<feature type="transmembrane region" description="Helical" evidence="9">
    <location>
        <begin position="246"/>
        <end position="264"/>
    </location>
</feature>
<feature type="transmembrane region" description="Helical" evidence="9">
    <location>
        <begin position="119"/>
        <end position="141"/>
    </location>
</feature>
<dbReference type="STRING" id="1465756.BIV18_04505"/>
<feature type="domain" description="Na+/H+ antiporter NhaC-like C-terminal" evidence="10">
    <location>
        <begin position="172"/>
        <end position="459"/>
    </location>
</feature>
<evidence type="ECO:0000256" key="3">
    <source>
        <dbReference type="ARBA" id="ARBA00022449"/>
    </source>
</evidence>
<feature type="transmembrane region" description="Helical" evidence="9">
    <location>
        <begin position="324"/>
        <end position="341"/>
    </location>
</feature>
<evidence type="ECO:0000256" key="5">
    <source>
        <dbReference type="ARBA" id="ARBA00022692"/>
    </source>
</evidence>
<feature type="transmembrane region" description="Helical" evidence="9">
    <location>
        <begin position="48"/>
        <end position="66"/>
    </location>
</feature>
<dbReference type="InterPro" id="IPR052180">
    <property type="entry name" value="NhaC_Na-H+_Antiporter"/>
</dbReference>
<keyword evidence="4" id="KW-1003">Cell membrane</keyword>
<feature type="transmembrane region" description="Helical" evidence="9">
    <location>
        <begin position="442"/>
        <end position="462"/>
    </location>
</feature>
<evidence type="ECO:0000256" key="4">
    <source>
        <dbReference type="ARBA" id="ARBA00022475"/>
    </source>
</evidence>
<keyword evidence="2" id="KW-0813">Transport</keyword>
<dbReference type="InterPro" id="IPR004770">
    <property type="entry name" value="Na/H_antiport_NhaC"/>
</dbReference>
<comment type="caution">
    <text evidence="11">The sequence shown here is derived from an EMBL/GenBank/DDBJ whole genome shotgun (WGS) entry which is preliminary data.</text>
</comment>
<reference evidence="11 12" key="1">
    <citation type="journal article" date="2016" name="Appl. Environ. Microbiol.">
        <title>Function and Phylogeny of Bacterial Butyryl Coenzyme A:Acetate Transferases and Their Diversity in the Proximal Colon of Swine.</title>
        <authorList>
            <person name="Trachsel J."/>
            <person name="Bayles D.O."/>
            <person name="Looft T."/>
            <person name="Levine U.Y."/>
            <person name="Allen H.K."/>
        </authorList>
    </citation>
    <scope>NUCLEOTIDE SEQUENCE [LARGE SCALE GENOMIC DNA]</scope>
    <source>
        <strain evidence="11 12">35-6-1</strain>
    </source>
</reference>
<dbReference type="eggNOG" id="COG1757">
    <property type="taxonomic scope" value="Bacteria"/>
</dbReference>